<evidence type="ECO:0000256" key="7">
    <source>
        <dbReference type="ARBA" id="ARBA00022989"/>
    </source>
</evidence>
<evidence type="ECO:0000256" key="3">
    <source>
        <dbReference type="ARBA" id="ARBA00022692"/>
    </source>
</evidence>
<comment type="caution">
    <text evidence="15">The sequence shown here is derived from an EMBL/GenBank/DDBJ whole genome shotgun (WGS) entry which is preliminary data.</text>
</comment>
<dbReference type="PROSITE" id="PS50835">
    <property type="entry name" value="IG_LIKE"/>
    <property type="match status" value="3"/>
</dbReference>
<dbReference type="InterPro" id="IPR007110">
    <property type="entry name" value="Ig-like_dom"/>
</dbReference>
<keyword evidence="6" id="KW-0130">Cell adhesion</keyword>
<evidence type="ECO:0000256" key="1">
    <source>
        <dbReference type="ARBA" id="ARBA00004167"/>
    </source>
</evidence>
<gene>
    <name evidence="15" type="ORF">H4Q32_004659</name>
</gene>
<evidence type="ECO:0000256" key="12">
    <source>
        <dbReference type="SAM" id="MobiDB-lite"/>
    </source>
</evidence>
<evidence type="ECO:0000256" key="6">
    <source>
        <dbReference type="ARBA" id="ARBA00022889"/>
    </source>
</evidence>
<evidence type="ECO:0000256" key="13">
    <source>
        <dbReference type="SAM" id="Phobius"/>
    </source>
</evidence>
<dbReference type="Pfam" id="PF08205">
    <property type="entry name" value="C2-set_2"/>
    <property type="match status" value="1"/>
</dbReference>
<reference evidence="15 16" key="1">
    <citation type="submission" date="2022-01" db="EMBL/GenBank/DDBJ databases">
        <title>A high-quality chromosome-level genome assembly of rohu carp, Labeo rohita.</title>
        <authorList>
            <person name="Arick M.A. II"/>
            <person name="Hsu C.-Y."/>
            <person name="Magbanua Z."/>
            <person name="Pechanova O."/>
            <person name="Grover C."/>
            <person name="Miller E."/>
            <person name="Thrash A."/>
            <person name="Ezzel L."/>
            <person name="Alam S."/>
            <person name="Benzie J."/>
            <person name="Hamilton M."/>
            <person name="Karsi A."/>
            <person name="Lawrence M.L."/>
            <person name="Peterson D.G."/>
        </authorList>
    </citation>
    <scope>NUCLEOTIDE SEQUENCE [LARGE SCALE GENOMIC DNA]</scope>
    <source>
        <strain evidence="16">BAU-BD-2019</strain>
        <tissue evidence="15">Blood</tissue>
    </source>
</reference>
<evidence type="ECO:0000256" key="11">
    <source>
        <dbReference type="SAM" id="Coils"/>
    </source>
</evidence>
<dbReference type="InterPro" id="IPR013098">
    <property type="entry name" value="Ig_I-set"/>
</dbReference>
<dbReference type="InterPro" id="IPR036179">
    <property type="entry name" value="Ig-like_dom_sf"/>
</dbReference>
<sequence length="608" mass="67512">MDHDSVGLLLTVLGPHLISNNKPIQCCLRMFTRSLYVSVCVHSEFIEPSESLALRSFSGTPTRLPCRFTVEGEEKVVQVTWFRQKPGEEQEQVITGHFTEGLTVFPDFLNRVQFESSNPIIDSTLLILNTKKADQATYTCHITTFPSGIFERQISLTVWILPISSLEPVILQEGQSFRVAASCRAVGHPSPRLSWDTDIHGQSQNRTGEDGVVTSQFSLHPLRSMNKRRLDCLVWHPALDAPHRISNELIVHFPPDAAITGSGSWRIGDTGSELRCAVKGNPLPQNVTWSRKDGRLPAGVSVQGDALVFVRPLNVTDEGVYVCQTANGVGIAKAEFKVEVGKHTDTTAFAHVFGNTSESLLIIIGASVAGVLIIVIVIAIVFVNCHLRRKNRKLKRALSARTEEMISLSRQVSMRRLNSINGDPRTATEDSLIHAESLIKGSVLSVEDHSTLSDVKARHVDGEYDSLGRPAIYPSYRPERNGKKQRDIEEERKERRRRVESYIKSSNMSLDSGLHRDQSSPPPSVSSVPTADVIGDGWKRGSRREIHRAERERDLQRERVPEGEEESCAVDSYHLSEATSNYFQCSNGGLTPKANPNAIIIHSRGQVI</sequence>
<dbReference type="InterPro" id="IPR003598">
    <property type="entry name" value="Ig_sub2"/>
</dbReference>
<proteinExistence type="inferred from homology"/>
<evidence type="ECO:0000256" key="10">
    <source>
        <dbReference type="ARBA" id="ARBA00023180"/>
    </source>
</evidence>
<dbReference type="SUPFAM" id="SSF48726">
    <property type="entry name" value="Immunoglobulin"/>
    <property type="match status" value="2"/>
</dbReference>
<evidence type="ECO:0000256" key="4">
    <source>
        <dbReference type="ARBA" id="ARBA00022729"/>
    </source>
</evidence>
<keyword evidence="4" id="KW-0732">Signal</keyword>
<keyword evidence="16" id="KW-1185">Reference proteome</keyword>
<dbReference type="InterPro" id="IPR013106">
    <property type="entry name" value="Ig_V-set"/>
</dbReference>
<dbReference type="Pfam" id="PF07679">
    <property type="entry name" value="I-set"/>
    <property type="match status" value="1"/>
</dbReference>
<comment type="similarity">
    <text evidence="2">Belongs to the nectin family.</text>
</comment>
<feature type="compositionally biased region" description="Basic and acidic residues" evidence="12">
    <location>
        <begin position="477"/>
        <end position="501"/>
    </location>
</feature>
<organism evidence="15 16">
    <name type="scientific">Labeo rohita</name>
    <name type="common">Indian major carp</name>
    <name type="synonym">Cyprinus rohita</name>
    <dbReference type="NCBI Taxonomy" id="84645"/>
    <lineage>
        <taxon>Eukaryota</taxon>
        <taxon>Metazoa</taxon>
        <taxon>Chordata</taxon>
        <taxon>Craniata</taxon>
        <taxon>Vertebrata</taxon>
        <taxon>Euteleostomi</taxon>
        <taxon>Actinopterygii</taxon>
        <taxon>Neopterygii</taxon>
        <taxon>Teleostei</taxon>
        <taxon>Ostariophysi</taxon>
        <taxon>Cypriniformes</taxon>
        <taxon>Cyprinidae</taxon>
        <taxon>Labeoninae</taxon>
        <taxon>Labeonini</taxon>
        <taxon>Labeo</taxon>
    </lineage>
</organism>
<dbReference type="PANTHER" id="PTHR23277:SF11">
    <property type="entry name" value="NECTIN-4"/>
    <property type="match status" value="1"/>
</dbReference>
<feature type="coiled-coil region" evidence="11">
    <location>
        <begin position="539"/>
        <end position="566"/>
    </location>
</feature>
<keyword evidence="5" id="KW-0677">Repeat</keyword>
<feature type="domain" description="Ig-like" evidence="14">
    <location>
        <begin position="162"/>
        <end position="246"/>
    </location>
</feature>
<name>A0ABQ8MYW2_LABRO</name>
<accession>A0ABQ8MYW2</accession>
<keyword evidence="11" id="KW-0175">Coiled coil</keyword>
<dbReference type="InterPro" id="IPR013783">
    <property type="entry name" value="Ig-like_fold"/>
</dbReference>
<keyword evidence="7 13" id="KW-1133">Transmembrane helix</keyword>
<protein>
    <submittedName>
        <fullName evidence="15">Nectin-4</fullName>
    </submittedName>
</protein>
<keyword evidence="8 13" id="KW-0472">Membrane</keyword>
<evidence type="ECO:0000256" key="5">
    <source>
        <dbReference type="ARBA" id="ARBA00022737"/>
    </source>
</evidence>
<evidence type="ECO:0000256" key="2">
    <source>
        <dbReference type="ARBA" id="ARBA00007810"/>
    </source>
</evidence>
<keyword evidence="3 13" id="KW-0812">Transmembrane</keyword>
<evidence type="ECO:0000256" key="8">
    <source>
        <dbReference type="ARBA" id="ARBA00023136"/>
    </source>
</evidence>
<dbReference type="Pfam" id="PF07686">
    <property type="entry name" value="V-set"/>
    <property type="match status" value="1"/>
</dbReference>
<keyword evidence="10" id="KW-0325">Glycoprotein</keyword>
<evidence type="ECO:0000313" key="15">
    <source>
        <dbReference type="EMBL" id="KAI2668027.1"/>
    </source>
</evidence>
<feature type="transmembrane region" description="Helical" evidence="13">
    <location>
        <begin position="360"/>
        <end position="387"/>
    </location>
</feature>
<evidence type="ECO:0000259" key="14">
    <source>
        <dbReference type="PROSITE" id="PS50835"/>
    </source>
</evidence>
<dbReference type="InterPro" id="IPR051427">
    <property type="entry name" value="Nectin/Nectin-like"/>
</dbReference>
<dbReference type="EMBL" id="JACTAM010000002">
    <property type="protein sequence ID" value="KAI2668027.1"/>
    <property type="molecule type" value="Genomic_DNA"/>
</dbReference>
<evidence type="ECO:0000256" key="9">
    <source>
        <dbReference type="ARBA" id="ARBA00023157"/>
    </source>
</evidence>
<evidence type="ECO:0000313" key="16">
    <source>
        <dbReference type="Proteomes" id="UP000830375"/>
    </source>
</evidence>
<dbReference type="InterPro" id="IPR003599">
    <property type="entry name" value="Ig_sub"/>
</dbReference>
<dbReference type="Gene3D" id="2.60.40.10">
    <property type="entry name" value="Immunoglobulins"/>
    <property type="match status" value="3"/>
</dbReference>
<keyword evidence="9" id="KW-1015">Disulfide bond</keyword>
<dbReference type="SMART" id="SM00409">
    <property type="entry name" value="IG"/>
    <property type="match status" value="2"/>
</dbReference>
<dbReference type="InterPro" id="IPR013162">
    <property type="entry name" value="CD80_C2-set"/>
</dbReference>
<dbReference type="SMART" id="SM00408">
    <property type="entry name" value="IGc2"/>
    <property type="match status" value="2"/>
</dbReference>
<comment type="subcellular location">
    <subcellularLocation>
        <location evidence="1">Membrane</location>
        <topology evidence="1">Single-pass membrane protein</topology>
    </subcellularLocation>
</comment>
<dbReference type="Proteomes" id="UP000830375">
    <property type="component" value="Unassembled WGS sequence"/>
</dbReference>
<dbReference type="PANTHER" id="PTHR23277">
    <property type="entry name" value="NECTIN-RELATED"/>
    <property type="match status" value="1"/>
</dbReference>
<feature type="domain" description="Ig-like" evidence="14">
    <location>
        <begin position="48"/>
        <end position="157"/>
    </location>
</feature>
<feature type="region of interest" description="Disordered" evidence="12">
    <location>
        <begin position="466"/>
        <end position="539"/>
    </location>
</feature>
<feature type="domain" description="Ig-like" evidence="14">
    <location>
        <begin position="255"/>
        <end position="339"/>
    </location>
</feature>